<accession>A0A2W1EHX5</accession>
<reference evidence="3" key="3">
    <citation type="journal article" date="2022" name="bioRxiv">
        <title>A global pangenome for the wheat fungal pathogen Pyrenophora tritici-repentis and prediction of effector protein structural homology.</title>
        <authorList>
            <person name="Moolhuijzen P."/>
            <person name="See P.T."/>
            <person name="Shi G."/>
            <person name="Powell H.R."/>
            <person name="Cockram J."/>
            <person name="Jorgensen L.N."/>
            <person name="Benslimane H."/>
            <person name="Strelkov S.E."/>
            <person name="Turner J."/>
            <person name="Liu Z."/>
            <person name="Moffat C.S."/>
        </authorList>
    </citation>
    <scope>NUCLEOTIDE SEQUENCE</scope>
    <source>
        <strain evidence="3">86-124</strain>
    </source>
</reference>
<reference evidence="2 4" key="1">
    <citation type="journal article" date="2018" name="BMC Genomics">
        <title>Comparative genomics of the wheat fungal pathogen Pyrenophora tritici-repentis reveals chromosomal variations and genome plasticity.</title>
        <authorList>
            <person name="Moolhuijzen P."/>
            <person name="See P.T."/>
            <person name="Hane J.K."/>
            <person name="Shi G."/>
            <person name="Liu Z."/>
            <person name="Oliver R.P."/>
            <person name="Moffat C.S."/>
        </authorList>
    </citation>
    <scope>NUCLEOTIDE SEQUENCE [LARGE SCALE GENOMIC DNA]</scope>
    <source>
        <strain evidence="2">M4</strain>
    </source>
</reference>
<reference evidence="5" key="4">
    <citation type="journal article" date="2022" name="Microb. Genom.">
        <title>A global pangenome for the wheat fungal pathogen Pyrenophora tritici-repentis and prediction of effector protein structural homology.</title>
        <authorList>
            <person name="Moolhuijzen P.M."/>
            <person name="See P.T."/>
            <person name="Shi G."/>
            <person name="Powell H.R."/>
            <person name="Cockram J."/>
            <person name="Jorgensen L.N."/>
            <person name="Benslimane H."/>
            <person name="Strelkov S.E."/>
            <person name="Turner J."/>
            <person name="Liu Z."/>
            <person name="Moffat C.S."/>
        </authorList>
    </citation>
    <scope>NUCLEOTIDE SEQUENCE [LARGE SCALE GENOMIC DNA]</scope>
</reference>
<keyword evidence="1" id="KW-1133">Transmembrane helix</keyword>
<evidence type="ECO:0000313" key="4">
    <source>
        <dbReference type="Proteomes" id="UP000245464"/>
    </source>
</evidence>
<keyword evidence="1" id="KW-0812">Transmembrane</keyword>
<proteinExistence type="predicted"/>
<protein>
    <submittedName>
        <fullName evidence="2">Uncharacterized protein</fullName>
    </submittedName>
</protein>
<dbReference type="EMBL" id="NQIK02000008">
    <property type="protein sequence ID" value="KAF7567395.1"/>
    <property type="molecule type" value="Genomic_DNA"/>
</dbReference>
<dbReference type="Proteomes" id="UP000249757">
    <property type="component" value="Unassembled WGS sequence"/>
</dbReference>
<evidence type="ECO:0000313" key="2">
    <source>
        <dbReference type="EMBL" id="KAF7567395.1"/>
    </source>
</evidence>
<sequence>MRRPEGVPITTPNLIASPWVGTLVAMGWTGLLALGGRLRPGTFVKSAAIFSVLNFSWEAAGLYGRRELHRGIFKMLNIEPQPGELWERTKYWTVEDTTLYGGALGIAAVLNRRAVPGAHGFFRYFGAAMVGCDLGYAVGTGLFERTLDTHYIGEHNWLRGWIRPSYYQHLKTNPQSQASLSRIGKFALEYHTPPHLRTSMSAVRSMRPTFTKNLNEMPSNQSSSDRQLAETAKQRLEILHPPISVSFVRDELDGPDIKTDSQECMDSIPSRDGNSIQERLGRIQDLRSRLRAESRLAWQILLNKEHEFIVMSRMIMKRTISVRDL</sequence>
<organism evidence="2 4">
    <name type="scientific">Pyrenophora tritici-repentis</name>
    <dbReference type="NCBI Taxonomy" id="45151"/>
    <lineage>
        <taxon>Eukaryota</taxon>
        <taxon>Fungi</taxon>
        <taxon>Dikarya</taxon>
        <taxon>Ascomycota</taxon>
        <taxon>Pezizomycotina</taxon>
        <taxon>Dothideomycetes</taxon>
        <taxon>Pleosporomycetidae</taxon>
        <taxon>Pleosporales</taxon>
        <taxon>Pleosporineae</taxon>
        <taxon>Pleosporaceae</taxon>
        <taxon>Pyrenophora</taxon>
    </lineage>
</organism>
<dbReference type="EMBL" id="NRDI02000006">
    <property type="protein sequence ID" value="KAI1515393.1"/>
    <property type="molecule type" value="Genomic_DNA"/>
</dbReference>
<comment type="caution">
    <text evidence="2">The sequence shown here is derived from an EMBL/GenBank/DDBJ whole genome shotgun (WGS) entry which is preliminary data.</text>
</comment>
<reference evidence="3" key="2">
    <citation type="submission" date="2021-05" db="EMBL/GenBank/DDBJ databases">
        <authorList>
            <person name="Moolhuijzen P.M."/>
            <person name="Moffat C.S."/>
        </authorList>
    </citation>
    <scope>NUCLEOTIDE SEQUENCE</scope>
    <source>
        <strain evidence="3">86-124</strain>
    </source>
</reference>
<gene>
    <name evidence="3" type="ORF">Ptr86124_005394</name>
    <name evidence="2" type="ORF">PtrM4_139860</name>
</gene>
<evidence type="ECO:0000313" key="3">
    <source>
        <dbReference type="EMBL" id="KAI1515393.1"/>
    </source>
</evidence>
<name>A0A2W1EHX5_9PLEO</name>
<keyword evidence="5" id="KW-1185">Reference proteome</keyword>
<evidence type="ECO:0000313" key="5">
    <source>
        <dbReference type="Proteomes" id="UP000249757"/>
    </source>
</evidence>
<dbReference type="OrthoDB" id="3915128at2759"/>
<dbReference type="Proteomes" id="UP000245464">
    <property type="component" value="Chromosome 8"/>
</dbReference>
<evidence type="ECO:0000256" key="1">
    <source>
        <dbReference type="SAM" id="Phobius"/>
    </source>
</evidence>
<feature type="transmembrane region" description="Helical" evidence="1">
    <location>
        <begin position="12"/>
        <end position="34"/>
    </location>
</feature>
<dbReference type="AlphaFoldDB" id="A0A2W1EHX5"/>
<keyword evidence="1" id="KW-0472">Membrane</keyword>